<dbReference type="InterPro" id="IPR036249">
    <property type="entry name" value="Thioredoxin-like_sf"/>
</dbReference>
<dbReference type="AlphaFoldDB" id="A0A1C4VE03"/>
<dbReference type="Pfam" id="PF22234">
    <property type="entry name" value="Rv2466c-like"/>
    <property type="match status" value="1"/>
</dbReference>
<dbReference type="OrthoDB" id="4125991at2"/>
<reference evidence="2" key="1">
    <citation type="submission" date="2016-06" db="EMBL/GenBank/DDBJ databases">
        <authorList>
            <person name="Varghese N."/>
            <person name="Submissions Spin"/>
        </authorList>
    </citation>
    <scope>NUCLEOTIDE SEQUENCE [LARGE SCALE GENOMIC DNA]</scope>
    <source>
        <strain evidence="2">DSM 44875</strain>
    </source>
</reference>
<dbReference type="EMBL" id="LT607412">
    <property type="protein sequence ID" value="SCE81949.1"/>
    <property type="molecule type" value="Genomic_DNA"/>
</dbReference>
<evidence type="ECO:0008006" key="3">
    <source>
        <dbReference type="Google" id="ProtNLM"/>
    </source>
</evidence>
<keyword evidence="2" id="KW-1185">Reference proteome</keyword>
<name>A0A1C4VE03_9ACTN</name>
<dbReference type="InterPro" id="IPR053977">
    <property type="entry name" value="Rv2466c-like"/>
</dbReference>
<accession>A0A1C4VE03</accession>
<dbReference type="RefSeq" id="WP_089017902.1">
    <property type="nucleotide sequence ID" value="NZ_LT607412.1"/>
</dbReference>
<organism evidence="1 2">
    <name type="scientific">Micromonospora coriariae</name>
    <dbReference type="NCBI Taxonomy" id="285665"/>
    <lineage>
        <taxon>Bacteria</taxon>
        <taxon>Bacillati</taxon>
        <taxon>Actinomycetota</taxon>
        <taxon>Actinomycetes</taxon>
        <taxon>Micromonosporales</taxon>
        <taxon>Micromonosporaceae</taxon>
        <taxon>Micromonospora</taxon>
    </lineage>
</organism>
<evidence type="ECO:0000313" key="1">
    <source>
        <dbReference type="EMBL" id="SCE81949.1"/>
    </source>
</evidence>
<sequence length="208" mass="22630">MEGKFADAPSPSVTAYVDPSCPFAWITSRWLLEVARMRPIALRFEVMSLAVLNEHRELEPWYREFNDRAWGPARVCVAATEQHGPAALARLYPALGRRIHDDGDKDFDTVIPAALAEAGLPLDLADAAHRSDVDPQMRASTARAQQLVGEDLGTPTVVVDDVAFFGPVLSSIPRGEEALRVFDGARLLAGCGAFSELKRARADGLSFA</sequence>
<proteinExistence type="predicted"/>
<evidence type="ECO:0000313" key="2">
    <source>
        <dbReference type="Proteomes" id="UP000198243"/>
    </source>
</evidence>
<protein>
    <recommendedName>
        <fullName evidence="3">DSBA-like thioredoxin domain-containing protein</fullName>
    </recommendedName>
</protein>
<gene>
    <name evidence="1" type="ORF">GA0070607_1955</name>
</gene>
<dbReference type="SUPFAM" id="SSF52833">
    <property type="entry name" value="Thioredoxin-like"/>
    <property type="match status" value="1"/>
</dbReference>
<dbReference type="Gene3D" id="3.40.30.10">
    <property type="entry name" value="Glutaredoxin"/>
    <property type="match status" value="1"/>
</dbReference>
<dbReference type="Proteomes" id="UP000198243">
    <property type="component" value="Chromosome I"/>
</dbReference>